<keyword evidence="2 3" id="KW-0238">DNA-binding</keyword>
<evidence type="ECO:0000256" key="3">
    <source>
        <dbReference type="PROSITE-ProRule" id="PRU00335"/>
    </source>
</evidence>
<dbReference type="InterPro" id="IPR001647">
    <property type="entry name" value="HTH_TetR"/>
</dbReference>
<dbReference type="InterPro" id="IPR023772">
    <property type="entry name" value="DNA-bd_HTH_TetR-type_CS"/>
</dbReference>
<dbReference type="InterPro" id="IPR036271">
    <property type="entry name" value="Tet_transcr_reg_TetR-rel_C_sf"/>
</dbReference>
<gene>
    <name evidence="5" type="ORF">SAMD00020551_1758</name>
</gene>
<comment type="caution">
    <text evidence="5">The sequence shown here is derived from an EMBL/GenBank/DDBJ whole genome shotgun (WGS) entry which is preliminary data.</text>
</comment>
<accession>A0A0A8X103</accession>
<dbReference type="AlphaFoldDB" id="A0A0A8X103"/>
<dbReference type="GO" id="GO:0003677">
    <property type="term" value="F:DNA binding"/>
    <property type="evidence" value="ECO:0007669"/>
    <property type="project" value="UniProtKB-UniRule"/>
</dbReference>
<name>A0A0A8X103_MESS1</name>
<evidence type="ECO:0000256" key="1">
    <source>
        <dbReference type="ARBA" id="ARBA00022491"/>
    </source>
</evidence>
<dbReference type="PROSITE" id="PS01081">
    <property type="entry name" value="HTH_TETR_1"/>
    <property type="match status" value="1"/>
</dbReference>
<evidence type="ECO:0000259" key="4">
    <source>
        <dbReference type="PROSITE" id="PS50977"/>
    </source>
</evidence>
<dbReference type="PANTHER" id="PTHR43479">
    <property type="entry name" value="ACREF/ENVCD OPERON REPRESSOR-RELATED"/>
    <property type="match status" value="1"/>
</dbReference>
<dbReference type="InterPro" id="IPR009057">
    <property type="entry name" value="Homeodomain-like_sf"/>
</dbReference>
<evidence type="ECO:0000256" key="2">
    <source>
        <dbReference type="ARBA" id="ARBA00023125"/>
    </source>
</evidence>
<organism evidence="5 6">
    <name type="scientific">Mesobacillus selenatarsenatis (strain DSM 18680 / JCM 14380 / FERM P-15431 / SF-1)</name>
    <dbReference type="NCBI Taxonomy" id="1321606"/>
    <lineage>
        <taxon>Bacteria</taxon>
        <taxon>Bacillati</taxon>
        <taxon>Bacillota</taxon>
        <taxon>Bacilli</taxon>
        <taxon>Bacillales</taxon>
        <taxon>Bacillaceae</taxon>
        <taxon>Mesobacillus</taxon>
    </lineage>
</organism>
<protein>
    <submittedName>
        <fullName evidence="5">Transcriptional regulator, tetr family</fullName>
    </submittedName>
</protein>
<keyword evidence="6" id="KW-1185">Reference proteome</keyword>
<feature type="DNA-binding region" description="H-T-H motif" evidence="3">
    <location>
        <begin position="31"/>
        <end position="50"/>
    </location>
</feature>
<dbReference type="STRING" id="1321606.SAMD00020551_1758"/>
<dbReference type="SUPFAM" id="SSF48498">
    <property type="entry name" value="Tetracyclin repressor-like, C-terminal domain"/>
    <property type="match status" value="1"/>
</dbReference>
<dbReference type="Proteomes" id="UP000031014">
    <property type="component" value="Unassembled WGS sequence"/>
</dbReference>
<sequence length="216" mass="25064">MRGGEMRKNSKAAIIDAAIYLFNTKGFNGTSVRDIAARADVNAANISYYFRNKNGLLENCFTVFFESYMEELEKGFSLLEYGAELCLNAMVDNVLRYQCQNSQLTRFILREMTIDSQVVREIMSTYHVKERYMFKKVLEAGMGNGEFKKHSIQFSILQLKGLLSMPFLNTHYVTEVLHLQPHEKYFADMLSYEISQWIKGTLCTEQQLHEKMLINI</sequence>
<proteinExistence type="predicted"/>
<dbReference type="Gene3D" id="1.10.357.10">
    <property type="entry name" value="Tetracycline Repressor, domain 2"/>
    <property type="match status" value="1"/>
</dbReference>
<feature type="domain" description="HTH tetR-type" evidence="4">
    <location>
        <begin position="8"/>
        <end position="68"/>
    </location>
</feature>
<dbReference type="NCBIfam" id="NF037937">
    <property type="entry name" value="septum_RefZ"/>
    <property type="match status" value="1"/>
</dbReference>
<reference evidence="5 6" key="1">
    <citation type="submission" date="2013-06" db="EMBL/GenBank/DDBJ databases">
        <title>Whole genome shotgun sequence of Bacillus selenatarsenatis SF-1.</title>
        <authorList>
            <person name="Kuroda M."/>
            <person name="Sei K."/>
            <person name="Yamashita M."/>
            <person name="Ike M."/>
        </authorList>
    </citation>
    <scope>NUCLEOTIDE SEQUENCE [LARGE SCALE GENOMIC DNA]</scope>
    <source>
        <strain evidence="5 6">SF-1</strain>
    </source>
</reference>
<dbReference type="Pfam" id="PF00440">
    <property type="entry name" value="TetR_N"/>
    <property type="match status" value="1"/>
</dbReference>
<evidence type="ECO:0000313" key="6">
    <source>
        <dbReference type="Proteomes" id="UP000031014"/>
    </source>
</evidence>
<dbReference type="SUPFAM" id="SSF46689">
    <property type="entry name" value="Homeodomain-like"/>
    <property type="match status" value="1"/>
</dbReference>
<keyword evidence="1" id="KW-0678">Repressor</keyword>
<dbReference type="PRINTS" id="PR00455">
    <property type="entry name" value="HTHTETR"/>
</dbReference>
<dbReference type="PROSITE" id="PS50977">
    <property type="entry name" value="HTH_TETR_2"/>
    <property type="match status" value="1"/>
</dbReference>
<dbReference type="PANTHER" id="PTHR43479:SF21">
    <property type="entry name" value="TRANSCRIPTIONAL REGULATOR, TETR FAMILY"/>
    <property type="match status" value="1"/>
</dbReference>
<dbReference type="EMBL" id="BASE01000037">
    <property type="protein sequence ID" value="GAM13613.1"/>
    <property type="molecule type" value="Genomic_DNA"/>
</dbReference>
<dbReference type="InterPro" id="IPR050624">
    <property type="entry name" value="HTH-type_Tx_Regulator"/>
</dbReference>
<evidence type="ECO:0000313" key="5">
    <source>
        <dbReference type="EMBL" id="GAM13613.1"/>
    </source>
</evidence>